<proteinExistence type="inferred from homology"/>
<dbReference type="OMA" id="MFHFVID"/>
<evidence type="ECO:0000256" key="1">
    <source>
        <dbReference type="ARBA" id="ARBA00004613"/>
    </source>
</evidence>
<dbReference type="InterPro" id="IPR011050">
    <property type="entry name" value="Pectin_lyase_fold/virulence"/>
</dbReference>
<keyword evidence="8 10" id="KW-0326">Glycosidase</keyword>
<evidence type="ECO:0000256" key="4">
    <source>
        <dbReference type="ARBA" id="ARBA00022729"/>
    </source>
</evidence>
<keyword evidence="4 11" id="KW-0732">Signal</keyword>
<protein>
    <recommendedName>
        <fullName evidence="14">Rhamnogalacturonase A</fullName>
    </recommendedName>
</protein>
<dbReference type="GO" id="GO:0046576">
    <property type="term" value="F:rhamnogalacturonan alpha-L-rhamnopyranosyl-(1-&gt;4)-alpha-D-galactopyranosyluronide lyase activity"/>
    <property type="evidence" value="ECO:0007669"/>
    <property type="project" value="UniProtKB-ARBA"/>
</dbReference>
<dbReference type="InterPro" id="IPR000743">
    <property type="entry name" value="Glyco_hydro_28"/>
</dbReference>
<keyword evidence="5 10" id="KW-0378">Hydrolase</keyword>
<dbReference type="GO" id="GO:0071555">
    <property type="term" value="P:cell wall organization"/>
    <property type="evidence" value="ECO:0007669"/>
    <property type="project" value="UniProtKB-KW"/>
</dbReference>
<name>A0A0U1M2E3_TALIS</name>
<dbReference type="GO" id="GO:0005975">
    <property type="term" value="P:carbohydrate metabolic process"/>
    <property type="evidence" value="ECO:0007669"/>
    <property type="project" value="InterPro"/>
</dbReference>
<dbReference type="InterPro" id="IPR012334">
    <property type="entry name" value="Pectin_lyas_fold"/>
</dbReference>
<dbReference type="SUPFAM" id="SSF51126">
    <property type="entry name" value="Pectin lyase-like"/>
    <property type="match status" value="1"/>
</dbReference>
<sequence>MHPKGVLLGLSAFSVAWAQLADTSDYPIGPLTTTESKWATKVCDITDYGAVADGATDAGPAILAAFNACASGGVVNIPLGTFALTTWVTLSGGDAWAINLEGILVRTGTAGGNMIYIEHSTDFEIYSSRGTGAVQGYGYQFHSKGTYGPLTNFAIHDIALVDSPAFHLTLDTCNQGEVYNLIIRGGNEGGLDGIDLWGFDLWVHDVEVTNKDECVTVKNPSNHILVENIYCNWSGGCGMGSLSTDTDISKVEYNNIYTVNSNQMFMFKSNGGNGTVTEVTLQNFIGHKNAYSLYINAYWSDQTVAEGDGILYNSITFNNWKGTCANGAQRPPLYVWCPSTNPCTNIRIEDFAIWTESGSTEYYKCADAWGTGYCLHSGTQHTEYGTTTSTVKSAPSGYSAATMPGEITAGLGITTSIAIPTVPNTFFPGATPATPRVYGS</sequence>
<feature type="signal peptide" evidence="11">
    <location>
        <begin position="1"/>
        <end position="18"/>
    </location>
</feature>
<evidence type="ECO:0000256" key="3">
    <source>
        <dbReference type="ARBA" id="ARBA00022525"/>
    </source>
</evidence>
<evidence type="ECO:0000256" key="5">
    <source>
        <dbReference type="ARBA" id="ARBA00022801"/>
    </source>
</evidence>
<dbReference type="AlphaFoldDB" id="A0A0U1M2E3"/>
<feature type="chain" id="PRO_5006711474" description="Rhamnogalacturonase A" evidence="11">
    <location>
        <begin position="19"/>
        <end position="440"/>
    </location>
</feature>
<keyword evidence="3" id="KW-0964">Secreted</keyword>
<evidence type="ECO:0000313" key="12">
    <source>
        <dbReference type="EMBL" id="CRG89246.1"/>
    </source>
</evidence>
<keyword evidence="9" id="KW-0961">Cell wall biogenesis/degradation</keyword>
<evidence type="ECO:0000256" key="11">
    <source>
        <dbReference type="SAM" id="SignalP"/>
    </source>
</evidence>
<evidence type="ECO:0008006" key="14">
    <source>
        <dbReference type="Google" id="ProtNLM"/>
    </source>
</evidence>
<reference evidence="12 13" key="1">
    <citation type="submission" date="2015-04" db="EMBL/GenBank/DDBJ databases">
        <authorList>
            <person name="Syromyatnikov M.Y."/>
            <person name="Popov V.N."/>
        </authorList>
    </citation>
    <scope>NUCLEOTIDE SEQUENCE [LARGE SCALE GENOMIC DNA]</scope>
    <source>
        <strain evidence="12">WF-38-12</strain>
    </source>
</reference>
<dbReference type="Gene3D" id="2.160.20.10">
    <property type="entry name" value="Single-stranded right-handed beta-helix, Pectin lyase-like"/>
    <property type="match status" value="1"/>
</dbReference>
<evidence type="ECO:0000256" key="7">
    <source>
        <dbReference type="ARBA" id="ARBA00023180"/>
    </source>
</evidence>
<organism evidence="12 13">
    <name type="scientific">Talaromyces islandicus</name>
    <name type="common">Penicillium islandicum</name>
    <dbReference type="NCBI Taxonomy" id="28573"/>
    <lineage>
        <taxon>Eukaryota</taxon>
        <taxon>Fungi</taxon>
        <taxon>Dikarya</taxon>
        <taxon>Ascomycota</taxon>
        <taxon>Pezizomycotina</taxon>
        <taxon>Eurotiomycetes</taxon>
        <taxon>Eurotiomycetidae</taxon>
        <taxon>Eurotiales</taxon>
        <taxon>Trichocomaceae</taxon>
        <taxon>Talaromyces</taxon>
        <taxon>Talaromyces sect. Islandici</taxon>
    </lineage>
</organism>
<dbReference type="OrthoDB" id="2268901at2759"/>
<gene>
    <name evidence="12" type="ORF">PISL3812_06282</name>
</gene>
<accession>A0A0U1M2E3</accession>
<dbReference type="Pfam" id="PF00295">
    <property type="entry name" value="Glyco_hydro_28"/>
    <property type="match status" value="1"/>
</dbReference>
<evidence type="ECO:0000256" key="6">
    <source>
        <dbReference type="ARBA" id="ARBA00023157"/>
    </source>
</evidence>
<dbReference type="Proteomes" id="UP000054383">
    <property type="component" value="Unassembled WGS sequence"/>
</dbReference>
<evidence type="ECO:0000256" key="9">
    <source>
        <dbReference type="ARBA" id="ARBA00023316"/>
    </source>
</evidence>
<evidence type="ECO:0000256" key="10">
    <source>
        <dbReference type="RuleBase" id="RU361169"/>
    </source>
</evidence>
<keyword evidence="7" id="KW-0325">Glycoprotein</keyword>
<keyword evidence="6" id="KW-1015">Disulfide bond</keyword>
<evidence type="ECO:0000313" key="13">
    <source>
        <dbReference type="Proteomes" id="UP000054383"/>
    </source>
</evidence>
<comment type="similarity">
    <text evidence="2 10">Belongs to the glycosyl hydrolase 28 family.</text>
</comment>
<comment type="subcellular location">
    <subcellularLocation>
        <location evidence="1">Secreted</location>
    </subcellularLocation>
</comment>
<evidence type="ECO:0000256" key="8">
    <source>
        <dbReference type="ARBA" id="ARBA00023295"/>
    </source>
</evidence>
<dbReference type="PANTHER" id="PTHR31736">
    <property type="match status" value="1"/>
</dbReference>
<evidence type="ECO:0000256" key="2">
    <source>
        <dbReference type="ARBA" id="ARBA00008834"/>
    </source>
</evidence>
<dbReference type="GO" id="GO:0004650">
    <property type="term" value="F:polygalacturonase activity"/>
    <property type="evidence" value="ECO:0007669"/>
    <property type="project" value="InterPro"/>
</dbReference>
<dbReference type="PANTHER" id="PTHR31736:SF19">
    <property type="entry name" value="PECTIN LYASE SUPERFAMILY PROTEIN-RELATED"/>
    <property type="match status" value="1"/>
</dbReference>
<dbReference type="EMBL" id="CVMT01000006">
    <property type="protein sequence ID" value="CRG89246.1"/>
    <property type="molecule type" value="Genomic_DNA"/>
</dbReference>
<keyword evidence="13" id="KW-1185">Reference proteome</keyword>
<dbReference type="GO" id="GO:0005576">
    <property type="term" value="C:extracellular region"/>
    <property type="evidence" value="ECO:0007669"/>
    <property type="project" value="UniProtKB-SubCell"/>
</dbReference>